<proteinExistence type="predicted"/>
<dbReference type="Pfam" id="PF17926">
    <property type="entry name" value="TetR_C_21"/>
    <property type="match status" value="1"/>
</dbReference>
<evidence type="ECO:0000313" key="4">
    <source>
        <dbReference type="EMBL" id="NIH53182.1"/>
    </source>
</evidence>
<dbReference type="SUPFAM" id="SSF48498">
    <property type="entry name" value="Tetracyclin repressor-like, C-terminal domain"/>
    <property type="match status" value="1"/>
</dbReference>
<evidence type="ECO:0000256" key="1">
    <source>
        <dbReference type="ARBA" id="ARBA00023125"/>
    </source>
</evidence>
<organism evidence="4 5">
    <name type="scientific">Lysinibacter cavernae</name>
    <dbReference type="NCBI Taxonomy" id="1640652"/>
    <lineage>
        <taxon>Bacteria</taxon>
        <taxon>Bacillati</taxon>
        <taxon>Actinomycetota</taxon>
        <taxon>Actinomycetes</taxon>
        <taxon>Micrococcales</taxon>
        <taxon>Microbacteriaceae</taxon>
        <taxon>Lysinibacter</taxon>
    </lineage>
</organism>
<dbReference type="PANTHER" id="PTHR30328:SF54">
    <property type="entry name" value="HTH-TYPE TRANSCRIPTIONAL REPRESSOR SCO4008"/>
    <property type="match status" value="1"/>
</dbReference>
<dbReference type="AlphaFoldDB" id="A0A7X5TU22"/>
<dbReference type="PROSITE" id="PS50977">
    <property type="entry name" value="HTH_TETR_2"/>
    <property type="match status" value="1"/>
</dbReference>
<dbReference type="RefSeq" id="WP_167148583.1">
    <property type="nucleotide sequence ID" value="NZ_JAAMOX010000001.1"/>
</dbReference>
<dbReference type="Gene3D" id="1.10.357.10">
    <property type="entry name" value="Tetracycline Repressor, domain 2"/>
    <property type="match status" value="1"/>
</dbReference>
<dbReference type="GO" id="GO:0003677">
    <property type="term" value="F:DNA binding"/>
    <property type="evidence" value="ECO:0007669"/>
    <property type="project" value="UniProtKB-UniRule"/>
</dbReference>
<dbReference type="InterPro" id="IPR050109">
    <property type="entry name" value="HTH-type_TetR-like_transc_reg"/>
</dbReference>
<gene>
    <name evidence="4" type="ORF">FHX76_001050</name>
</gene>
<dbReference type="InterPro" id="IPR001647">
    <property type="entry name" value="HTH_TetR"/>
</dbReference>
<dbReference type="SUPFAM" id="SSF46689">
    <property type="entry name" value="Homeodomain-like"/>
    <property type="match status" value="1"/>
</dbReference>
<dbReference type="InterPro" id="IPR041467">
    <property type="entry name" value="Sco4008_C"/>
</dbReference>
<dbReference type="EMBL" id="JAAMOX010000001">
    <property type="protein sequence ID" value="NIH53182.1"/>
    <property type="molecule type" value="Genomic_DNA"/>
</dbReference>
<accession>A0A7X5TU22</accession>
<dbReference type="InterPro" id="IPR009057">
    <property type="entry name" value="Homeodomain-like_sf"/>
</dbReference>
<name>A0A7X5TU22_9MICO</name>
<evidence type="ECO:0000256" key="2">
    <source>
        <dbReference type="PROSITE-ProRule" id="PRU00335"/>
    </source>
</evidence>
<evidence type="ECO:0000313" key="5">
    <source>
        <dbReference type="Proteomes" id="UP000541033"/>
    </source>
</evidence>
<reference evidence="4 5" key="1">
    <citation type="submission" date="2020-02" db="EMBL/GenBank/DDBJ databases">
        <title>Sequencing the genomes of 1000 actinobacteria strains.</title>
        <authorList>
            <person name="Klenk H.-P."/>
        </authorList>
    </citation>
    <scope>NUCLEOTIDE SEQUENCE [LARGE SCALE GENOMIC DNA]</scope>
    <source>
        <strain evidence="4 5">DSM 27960</strain>
    </source>
</reference>
<evidence type="ECO:0000259" key="3">
    <source>
        <dbReference type="PROSITE" id="PS50977"/>
    </source>
</evidence>
<sequence length="206" mass="22244">MAWDTERTRQLLLDAAVTEYAAHGPEGARIDRVAAAAGVNKERIYQYFGGKQKLFIAVLESELAKLASAVPLTAAQAADLGNYAGQVFDYHLANPHLLRLMSWEALQSPEVGLAAKDERAAHYADKVSAVAAAQLSGEIASDPQAPFLFSAVMAITTWWFTSANIANLITAGTESDDAQSRREALVSMVRRLTAPPPVVGYDRSLR</sequence>
<keyword evidence="1 2" id="KW-0238">DNA-binding</keyword>
<comment type="caution">
    <text evidence="4">The sequence shown here is derived from an EMBL/GenBank/DDBJ whole genome shotgun (WGS) entry which is preliminary data.</text>
</comment>
<dbReference type="InterPro" id="IPR036271">
    <property type="entry name" value="Tet_transcr_reg_TetR-rel_C_sf"/>
</dbReference>
<dbReference type="GO" id="GO:0006355">
    <property type="term" value="P:regulation of DNA-templated transcription"/>
    <property type="evidence" value="ECO:0007669"/>
    <property type="project" value="UniProtKB-ARBA"/>
</dbReference>
<dbReference type="Pfam" id="PF00440">
    <property type="entry name" value="TetR_N"/>
    <property type="match status" value="1"/>
</dbReference>
<keyword evidence="5" id="KW-1185">Reference proteome</keyword>
<feature type="domain" description="HTH tetR-type" evidence="3">
    <location>
        <begin position="6"/>
        <end position="66"/>
    </location>
</feature>
<dbReference type="PANTHER" id="PTHR30328">
    <property type="entry name" value="TRANSCRIPTIONAL REPRESSOR"/>
    <property type="match status" value="1"/>
</dbReference>
<dbReference type="Proteomes" id="UP000541033">
    <property type="component" value="Unassembled WGS sequence"/>
</dbReference>
<protein>
    <submittedName>
        <fullName evidence="4">AcrR family transcriptional regulator</fullName>
    </submittedName>
</protein>
<feature type="DNA-binding region" description="H-T-H motif" evidence="2">
    <location>
        <begin position="29"/>
        <end position="48"/>
    </location>
</feature>
<dbReference type="PRINTS" id="PR00455">
    <property type="entry name" value="HTHTETR"/>
</dbReference>